<dbReference type="Gene3D" id="3.40.50.980">
    <property type="match status" value="2"/>
</dbReference>
<dbReference type="Gene3D" id="3.30.70.3290">
    <property type="match status" value="1"/>
</dbReference>
<dbReference type="InterPro" id="IPR036736">
    <property type="entry name" value="ACP-like_sf"/>
</dbReference>
<evidence type="ECO:0000259" key="29">
    <source>
        <dbReference type="PROSITE" id="PS50075"/>
    </source>
</evidence>
<dbReference type="InterPro" id="IPR010071">
    <property type="entry name" value="AA_adenyl_dom"/>
</dbReference>
<dbReference type="PROSITE" id="PS52004">
    <property type="entry name" value="KS3_2"/>
    <property type="match status" value="1"/>
</dbReference>
<dbReference type="InterPro" id="IPR006162">
    <property type="entry name" value="Ppantetheine_attach_site"/>
</dbReference>
<dbReference type="InterPro" id="IPR018201">
    <property type="entry name" value="Ketoacyl_synth_AS"/>
</dbReference>
<dbReference type="FunFam" id="1.10.1200.10:FF:000016">
    <property type="entry name" value="Non-ribosomal peptide synthase"/>
    <property type="match status" value="1"/>
</dbReference>
<keyword evidence="11" id="KW-0521">NADP</keyword>
<comment type="catalytic activity">
    <reaction evidence="17">
        <text>19-(4-hydroxyphenyl)nonadecanoyl-[(phenol)carboxyphthiodiolenone synthase] + 2 (S)-methylmalonyl-CoA + 3 malonyl-CoA + 5 NADPH + 10 H(+) = C37-(phenol)carboxyphthiodiolenone-[(phenol)carboxyphthiodiolenone synthase] + 5 CO2 + 5 NADP(+) + 5 CoA + 2 H2O</text>
        <dbReference type="Rhea" id="RHEA:57760"/>
        <dbReference type="Rhea" id="RHEA-COMP:14273"/>
        <dbReference type="Rhea" id="RHEA-COMP:14990"/>
        <dbReference type="ChEBI" id="CHEBI:15377"/>
        <dbReference type="ChEBI" id="CHEBI:15378"/>
        <dbReference type="ChEBI" id="CHEBI:16526"/>
        <dbReference type="ChEBI" id="CHEBI:57287"/>
        <dbReference type="ChEBI" id="CHEBI:57327"/>
        <dbReference type="ChEBI" id="CHEBI:57384"/>
        <dbReference type="ChEBI" id="CHEBI:57783"/>
        <dbReference type="ChEBI" id="CHEBI:58349"/>
        <dbReference type="ChEBI" id="CHEBI:133301"/>
        <dbReference type="ChEBI" id="CHEBI:142260"/>
        <dbReference type="EC" id="2.3.1.292"/>
    </reaction>
</comment>
<dbReference type="GO" id="GO:0031177">
    <property type="term" value="F:phosphopantetheine binding"/>
    <property type="evidence" value="ECO:0007669"/>
    <property type="project" value="InterPro"/>
</dbReference>
<comment type="pathway">
    <text evidence="3">Siderophore biosynthesis.</text>
</comment>
<gene>
    <name evidence="31" type="ORF">C7S18_07995</name>
</gene>
<dbReference type="InterPro" id="IPR020845">
    <property type="entry name" value="AMP-binding_CS"/>
</dbReference>
<dbReference type="InterPro" id="IPR023213">
    <property type="entry name" value="CAT-like_dom_sf"/>
</dbReference>
<dbReference type="SUPFAM" id="SSF53901">
    <property type="entry name" value="Thiolase-like"/>
    <property type="match status" value="1"/>
</dbReference>
<dbReference type="InterPro" id="IPR001227">
    <property type="entry name" value="Ac_transferase_dom_sf"/>
</dbReference>
<dbReference type="CDD" id="cd17643">
    <property type="entry name" value="A_NRPS_Cytc1-like"/>
    <property type="match status" value="1"/>
</dbReference>
<evidence type="ECO:0000313" key="32">
    <source>
        <dbReference type="Proteomes" id="UP000241074"/>
    </source>
</evidence>
<dbReference type="Gene3D" id="3.40.47.10">
    <property type="match status" value="1"/>
</dbReference>
<dbReference type="GO" id="GO:0044550">
    <property type="term" value="P:secondary metabolite biosynthetic process"/>
    <property type="evidence" value="ECO:0007669"/>
    <property type="project" value="TreeGrafter"/>
</dbReference>
<evidence type="ECO:0000256" key="22">
    <source>
        <dbReference type="ARBA" id="ARBA00066651"/>
    </source>
</evidence>
<dbReference type="InterPro" id="IPR016035">
    <property type="entry name" value="Acyl_Trfase/lysoPLipase"/>
</dbReference>
<dbReference type="PROSITE" id="PS00606">
    <property type="entry name" value="KS3_1"/>
    <property type="match status" value="1"/>
</dbReference>
<evidence type="ECO:0000256" key="1">
    <source>
        <dbReference type="ARBA" id="ARBA00001937"/>
    </source>
</evidence>
<proteinExistence type="inferred from homology"/>
<dbReference type="EC" id="6.2.1.69" evidence="22"/>
<keyword evidence="10" id="KW-0276">Fatty acid metabolism</keyword>
<evidence type="ECO:0000256" key="24">
    <source>
        <dbReference type="ARBA" id="ARBA00073623"/>
    </source>
</evidence>
<evidence type="ECO:0000256" key="14">
    <source>
        <dbReference type="ARBA" id="ARBA00023268"/>
    </source>
</evidence>
<feature type="domain" description="Carrier" evidence="29">
    <location>
        <begin position="2011"/>
        <end position="2086"/>
    </location>
</feature>
<comment type="cofactor">
    <cofactor evidence="2">
        <name>pantetheine 4'-phosphate</name>
        <dbReference type="ChEBI" id="CHEBI:47942"/>
    </cofactor>
</comment>
<feature type="domain" description="Carrier" evidence="29">
    <location>
        <begin position="3074"/>
        <end position="3149"/>
    </location>
</feature>
<dbReference type="Pfam" id="PF00550">
    <property type="entry name" value="PP-binding"/>
    <property type="match status" value="3"/>
</dbReference>
<comment type="similarity">
    <text evidence="5">Belongs to the ATP-dependent AMP-binding enzyme family.</text>
</comment>
<dbReference type="NCBIfam" id="TIGR01733">
    <property type="entry name" value="AA-adenyl-dom"/>
    <property type="match status" value="2"/>
</dbReference>
<reference evidence="31 32" key="2">
    <citation type="submission" date="2018-03" db="EMBL/GenBank/DDBJ databases">
        <authorList>
            <person name="Keele B.F."/>
        </authorList>
    </citation>
    <scope>NUCLEOTIDE SEQUENCE [LARGE SCALE GENOMIC DNA]</scope>
    <source>
        <strain evidence="31 32">D13</strain>
    </source>
</reference>
<dbReference type="SUPFAM" id="SSF52777">
    <property type="entry name" value="CoA-dependent acyltransferases"/>
    <property type="match status" value="4"/>
</dbReference>
<dbReference type="InterPro" id="IPR014043">
    <property type="entry name" value="Acyl_transferase_dom"/>
</dbReference>
<dbReference type="EC" id="2.3.1.292" evidence="23"/>
<dbReference type="CDD" id="cd19531">
    <property type="entry name" value="LCL_NRPS-like"/>
    <property type="match status" value="1"/>
</dbReference>
<comment type="cofactor">
    <cofactor evidence="1">
        <name>NADP(+)</name>
        <dbReference type="ChEBI" id="CHEBI:58349"/>
    </cofactor>
</comment>
<dbReference type="FunFam" id="1.10.1200.10:FF:000005">
    <property type="entry name" value="Nonribosomal peptide synthetase 1"/>
    <property type="match status" value="1"/>
</dbReference>
<dbReference type="SMART" id="SM00823">
    <property type="entry name" value="PKS_PP"/>
    <property type="match status" value="3"/>
</dbReference>
<dbReference type="SMART" id="SM00825">
    <property type="entry name" value="PKS_KS"/>
    <property type="match status" value="1"/>
</dbReference>
<comment type="similarity">
    <text evidence="15">In the C-terminal section; belongs to the NRP synthetase family.</text>
</comment>
<dbReference type="InterPro" id="IPR014031">
    <property type="entry name" value="Ketoacyl_synth_C"/>
</dbReference>
<evidence type="ECO:0000256" key="10">
    <source>
        <dbReference type="ARBA" id="ARBA00022832"/>
    </source>
</evidence>
<dbReference type="InterPro" id="IPR057737">
    <property type="entry name" value="Condensation_MtbB-like"/>
</dbReference>
<dbReference type="KEGG" id="xba:C7S18_07995"/>
<dbReference type="GO" id="GO:0034081">
    <property type="term" value="C:polyketide synthase complex"/>
    <property type="evidence" value="ECO:0007669"/>
    <property type="project" value="UniProtKB-ARBA"/>
</dbReference>
<dbReference type="Pfam" id="PF13193">
    <property type="entry name" value="AMP-binding_C"/>
    <property type="match status" value="2"/>
</dbReference>
<evidence type="ECO:0000313" key="31">
    <source>
        <dbReference type="EMBL" id="AVP97137.1"/>
    </source>
</evidence>
<dbReference type="InterPro" id="IPR042099">
    <property type="entry name" value="ANL_N_sf"/>
</dbReference>
<dbReference type="Pfam" id="PF22621">
    <property type="entry name" value="CurL-like_PKS_C"/>
    <property type="match status" value="1"/>
</dbReference>
<organism evidence="31 32">
    <name type="scientific">Ahniella affigens</name>
    <dbReference type="NCBI Taxonomy" id="2021234"/>
    <lineage>
        <taxon>Bacteria</taxon>
        <taxon>Pseudomonadati</taxon>
        <taxon>Pseudomonadota</taxon>
        <taxon>Gammaproteobacteria</taxon>
        <taxon>Lysobacterales</taxon>
        <taxon>Rhodanobacteraceae</taxon>
        <taxon>Ahniella</taxon>
    </lineage>
</organism>
<dbReference type="FunFam" id="3.40.50.12780:FF:000012">
    <property type="entry name" value="Non-ribosomal peptide synthetase"/>
    <property type="match status" value="1"/>
</dbReference>
<evidence type="ECO:0000256" key="16">
    <source>
        <dbReference type="ARBA" id="ARBA00050973"/>
    </source>
</evidence>
<comment type="pathway">
    <text evidence="4">Lipid metabolism; fatty acid biosynthesis.</text>
</comment>
<evidence type="ECO:0000256" key="18">
    <source>
        <dbReference type="ARBA" id="ARBA00052119"/>
    </source>
</evidence>
<evidence type="ECO:0000256" key="6">
    <source>
        <dbReference type="ARBA" id="ARBA00022450"/>
    </source>
</evidence>
<dbReference type="OrthoDB" id="9030879at2"/>
<evidence type="ECO:0000256" key="17">
    <source>
        <dbReference type="ARBA" id="ARBA00051971"/>
    </source>
</evidence>
<dbReference type="InterPro" id="IPR020806">
    <property type="entry name" value="PKS_PP-bd"/>
</dbReference>
<evidence type="ECO:0000256" key="3">
    <source>
        <dbReference type="ARBA" id="ARBA00004924"/>
    </source>
</evidence>
<dbReference type="PANTHER" id="PTHR45527:SF10">
    <property type="entry name" value="PYOCHELIN SYNTHASE PCHF"/>
    <property type="match status" value="1"/>
</dbReference>
<dbReference type="PANTHER" id="PTHR45527">
    <property type="entry name" value="NONRIBOSOMAL PEPTIDE SYNTHETASE"/>
    <property type="match status" value="1"/>
</dbReference>
<dbReference type="InterPro" id="IPR016036">
    <property type="entry name" value="Malonyl_transacylase_ACP-bd"/>
</dbReference>
<evidence type="ECO:0000256" key="5">
    <source>
        <dbReference type="ARBA" id="ARBA00006432"/>
    </source>
</evidence>
<name>A0A2P1PQK9_9GAMM</name>
<dbReference type="InterPro" id="IPR020841">
    <property type="entry name" value="PKS_Beta-ketoAc_synthase_dom"/>
</dbReference>
<evidence type="ECO:0000256" key="2">
    <source>
        <dbReference type="ARBA" id="ARBA00001957"/>
    </source>
</evidence>
<evidence type="ECO:0000256" key="9">
    <source>
        <dbReference type="ARBA" id="ARBA00022679"/>
    </source>
</evidence>
<dbReference type="InterPro" id="IPR016039">
    <property type="entry name" value="Thiolase-like"/>
</dbReference>
<comment type="catalytic activity">
    <reaction evidence="16">
        <text>17-(4-hydroxyphenyl)heptadecanoyl-[(phenol)carboxyphthiodiolenone synthase] + 2 (S)-methylmalonyl-CoA + 3 malonyl-CoA + 5 NADPH + 10 H(+) = C35-(phenol)carboxyphthiodiolenone-[(phenol)carboxyphthiodiolenone synthase] + 5 CO2 + 5 NADP(+) + 5 CoA + 2 H2O</text>
        <dbReference type="Rhea" id="RHEA:57756"/>
        <dbReference type="Rhea" id="RHEA-COMP:14272"/>
        <dbReference type="Rhea" id="RHEA-COMP:14989"/>
        <dbReference type="ChEBI" id="CHEBI:15377"/>
        <dbReference type="ChEBI" id="CHEBI:15378"/>
        <dbReference type="ChEBI" id="CHEBI:16526"/>
        <dbReference type="ChEBI" id="CHEBI:57287"/>
        <dbReference type="ChEBI" id="CHEBI:57327"/>
        <dbReference type="ChEBI" id="CHEBI:57384"/>
        <dbReference type="ChEBI" id="CHEBI:57783"/>
        <dbReference type="ChEBI" id="CHEBI:58349"/>
        <dbReference type="ChEBI" id="CHEBI:133300"/>
        <dbReference type="ChEBI" id="CHEBI:142259"/>
        <dbReference type="EC" id="2.3.1.292"/>
    </reaction>
</comment>
<dbReference type="PROSITE" id="PS00455">
    <property type="entry name" value="AMP_BINDING"/>
    <property type="match status" value="1"/>
</dbReference>
<evidence type="ECO:0000256" key="7">
    <source>
        <dbReference type="ARBA" id="ARBA00022553"/>
    </source>
</evidence>
<dbReference type="GO" id="GO:0006633">
    <property type="term" value="P:fatty acid biosynthetic process"/>
    <property type="evidence" value="ECO:0007669"/>
    <property type="project" value="UniProtKB-UniPathway"/>
</dbReference>
<comment type="catalytic activity">
    <reaction evidence="19">
        <text>holo-[peptidyl-carrier protein] + L-cysteine + ATP = L-cysteinyl-[peptidyl-carrier protein] + AMP + diphosphate</text>
        <dbReference type="Rhea" id="RHEA:61680"/>
        <dbReference type="Rhea" id="RHEA-COMP:11480"/>
        <dbReference type="Rhea" id="RHEA-COMP:15906"/>
        <dbReference type="ChEBI" id="CHEBI:30616"/>
        <dbReference type="ChEBI" id="CHEBI:33019"/>
        <dbReference type="ChEBI" id="CHEBI:35235"/>
        <dbReference type="ChEBI" id="CHEBI:64479"/>
        <dbReference type="ChEBI" id="CHEBI:144926"/>
        <dbReference type="ChEBI" id="CHEBI:456215"/>
        <dbReference type="EC" id="6.2.1.69"/>
    </reaction>
    <physiologicalReaction direction="left-to-right" evidence="19">
        <dbReference type="Rhea" id="RHEA:61681"/>
    </physiologicalReaction>
</comment>
<dbReference type="PROSITE" id="PS00012">
    <property type="entry name" value="PHOSPHOPANTETHEINE"/>
    <property type="match status" value="3"/>
</dbReference>
<protein>
    <recommendedName>
        <fullName evidence="24">Phenolphthiocerol/phthiocerol polyketide synthase subunit E</fullName>
        <ecNumber evidence="23">2.3.1.292</ecNumber>
        <ecNumber evidence="22">6.2.1.69</ecNumber>
    </recommendedName>
    <alternativeName>
        <fullName evidence="26">(Phenol)carboxyphthiodiolenone synthase subunit E</fullName>
    </alternativeName>
    <alternativeName>
        <fullName evidence="28">Beta-ketoacyl-acyl-carrier-protein synthase I</fullName>
    </alternativeName>
    <alternativeName>
        <fullName evidence="27">L-cysteine--[L-cysteinyl-carrier protein] ligase</fullName>
    </alternativeName>
    <alternativeName>
        <fullName evidence="25">Phthiocerol synthesis polyketide synthase type I PpsE</fullName>
    </alternativeName>
</protein>
<dbReference type="RefSeq" id="WP_106891061.1">
    <property type="nucleotide sequence ID" value="NZ_CP027860.1"/>
</dbReference>
<dbReference type="Gene3D" id="3.30.300.30">
    <property type="match status" value="2"/>
</dbReference>
<dbReference type="InterPro" id="IPR009081">
    <property type="entry name" value="PP-bd_ACP"/>
</dbReference>
<evidence type="ECO:0000259" key="30">
    <source>
        <dbReference type="PROSITE" id="PS52004"/>
    </source>
</evidence>
<dbReference type="NCBIfam" id="NF003417">
    <property type="entry name" value="PRK04813.1"/>
    <property type="match status" value="2"/>
</dbReference>
<evidence type="ECO:0000256" key="20">
    <source>
        <dbReference type="ARBA" id="ARBA00052745"/>
    </source>
</evidence>
<evidence type="ECO:0000256" key="15">
    <source>
        <dbReference type="ARBA" id="ARBA00029443"/>
    </source>
</evidence>
<evidence type="ECO:0000256" key="4">
    <source>
        <dbReference type="ARBA" id="ARBA00005194"/>
    </source>
</evidence>
<keyword evidence="9" id="KW-0808">Transferase</keyword>
<evidence type="ECO:0000256" key="8">
    <source>
        <dbReference type="ARBA" id="ARBA00022598"/>
    </source>
</evidence>
<keyword evidence="14" id="KW-0511">Multifunctional enzyme</keyword>
<comment type="catalytic activity">
    <reaction evidence="18">
        <text>docosanoyl-[(phenol)carboxyphthiodiolenone synthase] + 2 (S)-methylmalonyl-CoA + 3 malonyl-CoA + 5 NADPH + 10 H(+) = C34-carboxyphthiodiolenone-[(phenol)carboxyphthiodiolenone synthase] + 5 CO2 + 5 NADP(+) + 5 CoA + 2 H2O</text>
        <dbReference type="Rhea" id="RHEA:57752"/>
        <dbReference type="Rhea" id="RHEA-COMP:14987"/>
        <dbReference type="Rhea" id="RHEA-COMP:14988"/>
        <dbReference type="ChEBI" id="CHEBI:15377"/>
        <dbReference type="ChEBI" id="CHEBI:15378"/>
        <dbReference type="ChEBI" id="CHEBI:16526"/>
        <dbReference type="ChEBI" id="CHEBI:57287"/>
        <dbReference type="ChEBI" id="CHEBI:57327"/>
        <dbReference type="ChEBI" id="CHEBI:57384"/>
        <dbReference type="ChEBI" id="CHEBI:57783"/>
        <dbReference type="ChEBI" id="CHEBI:58349"/>
        <dbReference type="ChEBI" id="CHEBI:142237"/>
        <dbReference type="ChEBI" id="CHEBI:142238"/>
        <dbReference type="EC" id="2.3.1.292"/>
    </reaction>
</comment>
<dbReference type="GO" id="GO:0016874">
    <property type="term" value="F:ligase activity"/>
    <property type="evidence" value="ECO:0007669"/>
    <property type="project" value="UniProtKB-KW"/>
</dbReference>
<evidence type="ECO:0000256" key="12">
    <source>
        <dbReference type="ARBA" id="ARBA00023002"/>
    </source>
</evidence>
<dbReference type="Pfam" id="PF00698">
    <property type="entry name" value="Acyl_transf_1"/>
    <property type="match status" value="1"/>
</dbReference>
<dbReference type="FunFam" id="2.30.38.10:FF:000001">
    <property type="entry name" value="Non-ribosomal peptide synthetase PvdI"/>
    <property type="match status" value="1"/>
</dbReference>
<evidence type="ECO:0000256" key="11">
    <source>
        <dbReference type="ARBA" id="ARBA00022857"/>
    </source>
</evidence>
<dbReference type="InterPro" id="IPR000873">
    <property type="entry name" value="AMP-dep_synth/lig_dom"/>
</dbReference>
<evidence type="ECO:0000256" key="19">
    <source>
        <dbReference type="ARBA" id="ARBA00052643"/>
    </source>
</evidence>
<dbReference type="FunFam" id="3.40.47.10:FF:000042">
    <property type="entry name" value="Polyketide synthase Pks13"/>
    <property type="match status" value="1"/>
</dbReference>
<dbReference type="UniPathway" id="UPA00094"/>
<keyword evidence="6" id="KW-0596">Phosphopantetheine</keyword>
<dbReference type="SUPFAM" id="SSF56801">
    <property type="entry name" value="Acetyl-CoA synthetase-like"/>
    <property type="match status" value="2"/>
</dbReference>
<dbReference type="Pfam" id="PF02801">
    <property type="entry name" value="Ketoacyl-synt_C"/>
    <property type="match status" value="1"/>
</dbReference>
<sequence>MESARHSDEVLQSVAIIGMAGRFPGAETIADFWQNIANGIESVEDLDEDTLRALGVDATTLADPRYVRRGSRLRNVRGFDAAFFEIAPREAEIIDPQHRLLLECAYEAIEHAGYNPFGLRGSVGVYAGVALSDYLLANAVTQPDFLASVDGMQLLVGSDKSYACTRISHKLNLQGPSVAVDTACSTSLVAVHMAAKALLSYECDMALAGGAKVAVPHGAGYVHQPGSILAPDGSCRPFDASAGGTVHGSGVGMVLLKRLADALDDGDTIHAVIRGSAINNDGDRKIGFTAPSIQGQARVVAQALAMADVDPNSVAYIEAHGTGTSLGDPIEIAALTEAFVQGDFSKSTRIAIGSLKGNIGHLDVAAGIASLIKTTLALKHESMPPSVGYRRPNPEIDFAATPFFVNQTLSNWPESKPRRAGVSSFGIGGTNAHVVLEQAPELTRAKDQGDRPWHLLRLSAKTPEALEASRHRYIEFLTQVASDATPSVPFADIAYTANVGRAEFPHRLTVLARCAAEAAGALADAESPLRRQGVCNQSFAGRTAFLFSGQGAQYLGMGKVLYDTHPPFRKRLDALAVMMADHLPVRLTDLLFGDDRATLDDTTYTQPALFSLQMALAETWRDDFSVRADFVIGHSVGEIAAACFAGLFSKADGMRLICARARAMAATAPGAMLSLPITPEAARQLVAETDPGLSVAAINGPRSTVVSGSIAAIANLRQHLEQTGTPFVALPMNRGFHSALIDAALPAFRDALAGIAFLEPKLPIVANVSGQFESARMRSVDYWLAQAREPVQFDQGMQRLFEQGATAFIEIGPKATLIKLARTMSRPTSPDRPEPLWLASFDQHGTDWQTLLASIAALHIQGVAIDWQHFDAPYLRRRASLPTYPFQHRDFWCLPDVVAMPKGSIKPQSAVATTSSHDDANPVGSEINVEAKQIPAETNPLLQRVGAIWADLLGVAQVAGKDDFFALGGHSLLVVQMIAQIERELGIAVPIHAVVQNPKLTEFATTLEHLAQGGVAPEVLPVVEADPSNAFEPFPLVDLQQAFFLGRSNEFGLGGVSTHLYFELTPPAFDPERFERAWRELIARHPMLRAVILDENEQRVLPDVPAYIVQRYDYRDNLPDLARHLTQLRNDMSHQVRPADQWPLFDVRMTQESDTRWRVHFSIDLLMLDVRSNQILFRDLEWLYRGRYDMLPDLPVSYRDYVLARNAMIGGERQQKARAYWLERAPTMPLAPNLPMIANPSELHQPSFSRRLKLIDRQRWHRLRRRAQGIGVTPSALLMTVYGLVIARWSKRPDFTLNVTLFDRLPLHACVNELVGDFTTLTLMSMDYTSAMSIKDRARLVQRQLWRDVEHSAFSGLDVLRELTRLHGNGEQITMPVVFTSALPLDADHGQPMDGPSLFDGMEDGHAISQTPQVWIDHVASEEDGQLVLSWDAVDAIFPAGMLDDMFGAYIDTVTALADGDELWLGTHIDLLPDRQRQVRTDANSTTMPFPEVSLATLIHRHAEQAPDAVAVLSREHSLNYRELLERASYFANELERQQVKPDELVAVLMEKGWQQVVAALAIQMAGAAYMPIDAHQPKDRRQQLIDLGHPRIALTQPRFAALADEHPELMVHVVTTDPTERAAIRPPSIRSNRDLGCVLFTSGSTGVPKGVMIEHHAAANTMVDAITRFGVTASDRALAVSSLNFDLSVFDLFAMLAAGAALVIPPHDTLKDPAALTALAREFDVSIINTVPALIDMMVDHLEVSSSAMPAALRLIMMGGDFIPVTLPNRIWNLAPTMQIQSMGGPTETATYSIVYPVTHVDLAWPSIPYGKPMHNRTCHVLDTNLDDKPEWVPGEIWIGSDTGNARGYWQDSERTAASFVRHPRSGEMMFRTGDLGRYLPDGNIQILGRCDFQVKVNGYRVELGEIEALLGRDPAIRRAVVAAKEVHAGQKQVVAYLQFQDEADDGTITARIAELKQRCQAALPDYMVPAYFVVLPTMPLSPNGKIDRNALPMPAAESSVATHGDDRVAPRTPLEHQIAEIWRSVLGLCDLGVHDNFLELGGHSLMAARTATRLREALSVPVAIRMLFEHPTVATLANAISALRPEHSLPAITRQEAGTGEVALSYAQQRLWFIDRFEHTTNGYAAAYNMPLVLDLQGVVDDVAMQRALTGLLARHEVLRTAIVEVGGKPVAQVLEAPELPWRALHLPTGELPQSWVNNVVSAEMNTPFDLAEAPLIRGVLLHTSATTHTLIIGMHHIVTDAWSAGLMLAELQSLYRAACQQVAPTLPALGTQYADYARWQKHVWDQGLMQAHETYWLTELAQLPAPLQLTTDAPRQATKSYAGEAIPFSVDAALSEDIQRFATNEGATPFMVFLSAFALLLNRYAGADDILIGTDAANRFPQETESMLGFFINQLVIRTGIDRNGNTQQLLRTVRDKTLGAYEHEAMPFDRLVDRLQLARDPATTPLFQVKLNMLSVADTELDFEGLTTSPRPHEFNTVQYDLVLTLKPDGSQFLGTLQYRSALFARPRMEAAVTHLLQLLRAMLAAPTKRLGALDYLTAEAHHNLLASYPPTQTYAQALSIDQRVSQIASTQPASMALSGAGLLTYGELDRQSNDLAAWLSQRVDVGQRVALYLDVGVQQVVAILAVLKAGAAYVPLDPHAPAERIQMILDDCTPALVLSDQSTLTEHPLPGLESAVMLDALHAEPAPLFQSRAFPELPAYVIYTSGTTGKPNGVVITHAHVGRLLDACQDAFQFSANDVWTLFHSYVFDFTVWELWGSLCYGGRLVVVPYWIRRAPQDFWNLLIDEQVTVLNQTPSAFRQLVRAATSDDAPRNHALRWVIFGGEALELQSLRPWYDRFGDAAPRLVNMYGITETTVHVTRRNLTVADLNGRGSVIGPPIPDLGLYLLDSEMRPVPVGVDGELYVSGAGLAPGYLARPALTAQRFVPNPFATAPGARLYRTGDIARRTIDGELEYVGRIDHQIKIRGHRVELGEIEFHLARHPDLAEVLVLGHMDGHGHVQLIAYVVAKANASMDIADLRSWLKDRVPAYMVPSAFVLLPAFPLTINGKIDRRALPAPDLELQGRAEYVAPSTDNQIRLASVLSALLERHQVGLDDNFFEMGGHSLLATQLVAHIAHEFGVNLALRTVFEQPTARGLTTQIESALLMKRMSDPLPTDRIEDSEEEFLL</sequence>
<dbReference type="SUPFAM" id="SSF52151">
    <property type="entry name" value="FabD/lysophospholipase-like"/>
    <property type="match status" value="1"/>
</dbReference>
<feature type="domain" description="Carrier" evidence="29">
    <location>
        <begin position="936"/>
        <end position="1011"/>
    </location>
</feature>
<keyword evidence="7" id="KW-0597">Phosphoprotein</keyword>
<dbReference type="PROSITE" id="PS50075">
    <property type="entry name" value="CARRIER"/>
    <property type="match status" value="3"/>
</dbReference>
<keyword evidence="32" id="KW-1185">Reference proteome</keyword>
<dbReference type="FunFam" id="3.30.559.30:FF:000006">
    <property type="entry name" value="Yersiniabactin polyketide/non-ribosomal peptide synthetase"/>
    <property type="match status" value="1"/>
</dbReference>
<dbReference type="SMART" id="SM00827">
    <property type="entry name" value="PKS_AT"/>
    <property type="match status" value="1"/>
</dbReference>
<reference evidence="31 32" key="1">
    <citation type="submission" date="2018-03" db="EMBL/GenBank/DDBJ databases">
        <title>Ahniella affigens gen. nov., sp. nov., a gammaproteobacterium isolated from sandy soil near a stream.</title>
        <authorList>
            <person name="Ko Y."/>
            <person name="Kim J.-H."/>
        </authorList>
    </citation>
    <scope>NUCLEOTIDE SEQUENCE [LARGE SCALE GENOMIC DNA]</scope>
    <source>
        <strain evidence="31 32">D13</strain>
    </source>
</reference>
<evidence type="ECO:0000256" key="21">
    <source>
        <dbReference type="ARBA" id="ARBA00058455"/>
    </source>
</evidence>
<comment type="function">
    <text evidence="21">Part of the PpsABCDE complex involved in the biosynthesis of the lipid core common to phthiocerols and phenolphthiocerols by successive additions of malonyl-CoA or methylmalonyl-CoA extender units. PpsA can accept as substrate the activated forms of either icosanoyl (C20), docosanoyl (C22) or lignoceroyl (C24) groups from FadD26, or a (4-hydroxyphenyl)-C17 or (4-hydroxyphenyl)-C19 fatty acyl from FadD29. PpsA initiates the biosynthesis and extends its substrate using a malonyl-CoA extender unit. The PpsB and PpsC proteins add the second and third malonyl-CoA extender units. PpsD adds an (R)-methylmalonyl unit and PpsE adds a second (R)-methylmalonyl unit. The incorporation of the methylmalonyl units results in formation of two branched methyl groups in the elongated product.</text>
</comment>
<dbReference type="Pfam" id="PF00668">
    <property type="entry name" value="Condensation"/>
    <property type="match status" value="2"/>
</dbReference>
<dbReference type="FunFam" id="3.40.50.980:FF:000001">
    <property type="entry name" value="Non-ribosomal peptide synthetase"/>
    <property type="match status" value="1"/>
</dbReference>
<accession>A0A2P1PQK9</accession>
<dbReference type="CDD" id="cd19535">
    <property type="entry name" value="Cyc_NRPS"/>
    <property type="match status" value="1"/>
</dbReference>
<evidence type="ECO:0000256" key="13">
    <source>
        <dbReference type="ARBA" id="ARBA00023098"/>
    </source>
</evidence>
<dbReference type="GO" id="GO:0004315">
    <property type="term" value="F:3-oxoacyl-[acyl-carrier-protein] synthase activity"/>
    <property type="evidence" value="ECO:0007669"/>
    <property type="project" value="InterPro"/>
</dbReference>
<dbReference type="InterPro" id="IPR045851">
    <property type="entry name" value="AMP-bd_C_sf"/>
</dbReference>
<evidence type="ECO:0000256" key="26">
    <source>
        <dbReference type="ARBA" id="ARBA00078169"/>
    </source>
</evidence>
<dbReference type="Gene3D" id="1.10.1200.10">
    <property type="entry name" value="ACP-like"/>
    <property type="match status" value="3"/>
</dbReference>
<dbReference type="Gene3D" id="3.30.559.10">
    <property type="entry name" value="Chloramphenicol acetyltransferase-like domain"/>
    <property type="match status" value="2"/>
</dbReference>
<dbReference type="Proteomes" id="UP000241074">
    <property type="component" value="Chromosome"/>
</dbReference>
<dbReference type="GO" id="GO:0043041">
    <property type="term" value="P:amino acid activation for nonribosomal peptide biosynthetic process"/>
    <property type="evidence" value="ECO:0007669"/>
    <property type="project" value="UniProtKB-ARBA"/>
</dbReference>
<dbReference type="Gene3D" id="3.30.559.30">
    <property type="entry name" value="Nonribosomal peptide synthetase, condensation domain"/>
    <property type="match status" value="2"/>
</dbReference>
<keyword evidence="12" id="KW-0560">Oxidoreductase</keyword>
<dbReference type="SUPFAM" id="SSF47336">
    <property type="entry name" value="ACP-like"/>
    <property type="match status" value="3"/>
</dbReference>
<dbReference type="InterPro" id="IPR014030">
    <property type="entry name" value="Ketoacyl_synth_N"/>
</dbReference>
<feature type="domain" description="Ketosynthase family 3 (KS3)" evidence="30">
    <location>
        <begin position="11"/>
        <end position="438"/>
    </location>
</feature>
<dbReference type="InterPro" id="IPR001242">
    <property type="entry name" value="Condensation_dom"/>
</dbReference>
<dbReference type="FunFam" id="3.30.559.10:FF:000023">
    <property type="entry name" value="Non-ribosomal peptide synthetase"/>
    <property type="match status" value="1"/>
</dbReference>
<dbReference type="CDD" id="cd00833">
    <property type="entry name" value="PKS"/>
    <property type="match status" value="1"/>
</dbReference>
<comment type="catalytic activity">
    <reaction evidence="20">
        <text>icosanoyl-[(phenol)carboxyphthiodiolenone synthase] + 2 (S)-methylmalonyl-CoA + 3 malonyl-CoA + 5 NADPH + 10 H(+) = C32-carboxyphthiodiolenone-[(phenol)carboxyphthiodiolenone synthase] + 5 CO2 + 5 NADP(+) + 5 CoA + 2 H2O</text>
        <dbReference type="Rhea" id="RHEA:57748"/>
        <dbReference type="Rhea" id="RHEA-COMP:14985"/>
        <dbReference type="Rhea" id="RHEA-COMP:14986"/>
        <dbReference type="ChEBI" id="CHEBI:15377"/>
        <dbReference type="ChEBI" id="CHEBI:15378"/>
        <dbReference type="ChEBI" id="CHEBI:16526"/>
        <dbReference type="ChEBI" id="CHEBI:57287"/>
        <dbReference type="ChEBI" id="CHEBI:57327"/>
        <dbReference type="ChEBI" id="CHEBI:57384"/>
        <dbReference type="ChEBI" id="CHEBI:57783"/>
        <dbReference type="ChEBI" id="CHEBI:58349"/>
        <dbReference type="ChEBI" id="CHEBI:87848"/>
        <dbReference type="ChEBI" id="CHEBI:142236"/>
        <dbReference type="EC" id="2.3.1.292"/>
    </reaction>
</comment>
<dbReference type="FunFam" id="3.30.300.30:FF:000010">
    <property type="entry name" value="Enterobactin synthetase component F"/>
    <property type="match status" value="2"/>
</dbReference>
<dbReference type="InterPro" id="IPR025110">
    <property type="entry name" value="AMP-bd_C"/>
</dbReference>
<evidence type="ECO:0000256" key="23">
    <source>
        <dbReference type="ARBA" id="ARBA00066974"/>
    </source>
</evidence>
<keyword evidence="8" id="KW-0436">Ligase</keyword>
<dbReference type="Pfam" id="PF00501">
    <property type="entry name" value="AMP-binding"/>
    <property type="match status" value="2"/>
</dbReference>
<dbReference type="EMBL" id="CP027860">
    <property type="protein sequence ID" value="AVP97137.1"/>
    <property type="molecule type" value="Genomic_DNA"/>
</dbReference>
<dbReference type="Gene3D" id="3.40.50.12780">
    <property type="entry name" value="N-terminal domain of ligase-like"/>
    <property type="match status" value="1"/>
</dbReference>
<dbReference type="GO" id="GO:0016491">
    <property type="term" value="F:oxidoreductase activity"/>
    <property type="evidence" value="ECO:0007669"/>
    <property type="project" value="UniProtKB-KW"/>
</dbReference>
<dbReference type="SUPFAM" id="SSF55048">
    <property type="entry name" value="Probable ACP-binding domain of malonyl-CoA ACP transacylase"/>
    <property type="match status" value="1"/>
</dbReference>
<dbReference type="Gene3D" id="2.30.38.10">
    <property type="entry name" value="Luciferase, Domain 3"/>
    <property type="match status" value="1"/>
</dbReference>
<keyword evidence="13" id="KW-0443">Lipid metabolism</keyword>
<dbReference type="Gene3D" id="3.40.366.10">
    <property type="entry name" value="Malonyl-Coenzyme A Acyl Carrier Protein, domain 2"/>
    <property type="match status" value="1"/>
</dbReference>
<evidence type="ECO:0000256" key="25">
    <source>
        <dbReference type="ARBA" id="ARBA00075053"/>
    </source>
</evidence>
<evidence type="ECO:0000256" key="27">
    <source>
        <dbReference type="ARBA" id="ARBA00079103"/>
    </source>
</evidence>
<evidence type="ECO:0000256" key="28">
    <source>
        <dbReference type="ARBA" id="ARBA00084020"/>
    </source>
</evidence>
<dbReference type="Pfam" id="PF00109">
    <property type="entry name" value="ketoacyl-synt"/>
    <property type="match status" value="1"/>
</dbReference>